<proteinExistence type="predicted"/>
<evidence type="ECO:0000313" key="2">
    <source>
        <dbReference type="Proteomes" id="UP000288805"/>
    </source>
</evidence>
<reference evidence="1 2" key="1">
    <citation type="journal article" date="2018" name="PLoS Genet.">
        <title>Population sequencing reveals clonal diversity and ancestral inbreeding in the grapevine cultivar Chardonnay.</title>
        <authorList>
            <person name="Roach M.J."/>
            <person name="Johnson D.L."/>
            <person name="Bohlmann J."/>
            <person name="van Vuuren H.J."/>
            <person name="Jones S.J."/>
            <person name="Pretorius I.S."/>
            <person name="Schmidt S.A."/>
            <person name="Borneman A.R."/>
        </authorList>
    </citation>
    <scope>NUCLEOTIDE SEQUENCE [LARGE SCALE GENOMIC DNA]</scope>
    <source>
        <strain evidence="2">cv. Chardonnay</strain>
        <tissue evidence="1">Leaf</tissue>
    </source>
</reference>
<organism evidence="1 2">
    <name type="scientific">Vitis vinifera</name>
    <name type="common">Grape</name>
    <dbReference type="NCBI Taxonomy" id="29760"/>
    <lineage>
        <taxon>Eukaryota</taxon>
        <taxon>Viridiplantae</taxon>
        <taxon>Streptophyta</taxon>
        <taxon>Embryophyta</taxon>
        <taxon>Tracheophyta</taxon>
        <taxon>Spermatophyta</taxon>
        <taxon>Magnoliopsida</taxon>
        <taxon>eudicotyledons</taxon>
        <taxon>Gunneridae</taxon>
        <taxon>Pentapetalae</taxon>
        <taxon>rosids</taxon>
        <taxon>Vitales</taxon>
        <taxon>Vitaceae</taxon>
        <taxon>Viteae</taxon>
        <taxon>Vitis</taxon>
    </lineage>
</organism>
<dbReference type="EMBL" id="QGNW01000120">
    <property type="protein sequence ID" value="RVW94576.1"/>
    <property type="molecule type" value="Genomic_DNA"/>
</dbReference>
<dbReference type="Proteomes" id="UP000288805">
    <property type="component" value="Unassembled WGS sequence"/>
</dbReference>
<accession>A0A438ICZ9</accession>
<dbReference type="AlphaFoldDB" id="A0A438ICZ9"/>
<sequence length="147" mass="15813">MLLSNSYLGNTYSTLCGCTFERVIIDVSSAVFNNEETDPETIKPLRTTLPLSLSNGECCLVSITRDGSPDLNGGAWKAYTKTPSFISITIFIVTPPYNTGLLLLISPASPPPFLPSLSTTPTISLPLDSFSSPTMKPCFRAPPPQQP</sequence>
<gene>
    <name evidence="1" type="ORF">CK203_030762</name>
</gene>
<name>A0A438ICZ9_VITVI</name>
<evidence type="ECO:0000313" key="1">
    <source>
        <dbReference type="EMBL" id="RVW94576.1"/>
    </source>
</evidence>
<protein>
    <submittedName>
        <fullName evidence="1">Uncharacterized protein</fullName>
    </submittedName>
</protein>
<comment type="caution">
    <text evidence="1">The sequence shown here is derived from an EMBL/GenBank/DDBJ whole genome shotgun (WGS) entry which is preliminary data.</text>
</comment>